<evidence type="ECO:0008006" key="3">
    <source>
        <dbReference type="Google" id="ProtNLM"/>
    </source>
</evidence>
<evidence type="ECO:0000313" key="2">
    <source>
        <dbReference type="Proteomes" id="UP001291653"/>
    </source>
</evidence>
<comment type="caution">
    <text evidence="1">The sequence shown here is derived from an EMBL/GenBank/DDBJ whole genome shotgun (WGS) entry which is preliminary data.</text>
</comment>
<accession>A0ABQ5P629</accession>
<organism evidence="1 2">
    <name type="scientific">Streptomyces yaizuensis</name>
    <dbReference type="NCBI Taxonomy" id="2989713"/>
    <lineage>
        <taxon>Bacteria</taxon>
        <taxon>Bacillati</taxon>
        <taxon>Actinomycetota</taxon>
        <taxon>Actinomycetes</taxon>
        <taxon>Kitasatosporales</taxon>
        <taxon>Streptomycetaceae</taxon>
        <taxon>Streptomyces</taxon>
    </lineage>
</organism>
<dbReference type="RefSeq" id="WP_323450013.1">
    <property type="nucleotide sequence ID" value="NZ_BSBI01000013.1"/>
</dbReference>
<reference evidence="1 2" key="1">
    <citation type="submission" date="2022-10" db="EMBL/GenBank/DDBJ databases">
        <title>Draft genome sequence of Streptomyces sp. YSPA8.</title>
        <authorList>
            <person name="Moriuchi R."/>
            <person name="Dohra H."/>
            <person name="Yamamura H."/>
            <person name="Kodani S."/>
        </authorList>
    </citation>
    <scope>NUCLEOTIDE SEQUENCE [LARGE SCALE GENOMIC DNA]</scope>
    <source>
        <strain evidence="1 2">YSPA8</strain>
    </source>
</reference>
<dbReference type="Proteomes" id="UP001291653">
    <property type="component" value="Unassembled WGS sequence"/>
</dbReference>
<proteinExistence type="predicted"/>
<evidence type="ECO:0000313" key="1">
    <source>
        <dbReference type="EMBL" id="GLF98024.1"/>
    </source>
</evidence>
<protein>
    <recommendedName>
        <fullName evidence="3">PqqD family protein</fullName>
    </recommendedName>
</protein>
<dbReference type="EMBL" id="BSBI01000013">
    <property type="protein sequence ID" value="GLF98024.1"/>
    <property type="molecule type" value="Genomic_DNA"/>
</dbReference>
<name>A0ABQ5P629_9ACTN</name>
<gene>
    <name evidence="1" type="ORF">SYYSPA8_27025</name>
</gene>
<sequence length="111" mass="11332">MSADAVTGCTDPDPRVRLRQLSWRAGLLVDVEERTGELVRLGDGRVYEGPGPVVAAAREAAGGLEELAALHAGDDLGDPAAVADLDESLATAVVLVRRLEAMSAPGGAADA</sequence>
<keyword evidence="2" id="KW-1185">Reference proteome</keyword>